<evidence type="ECO:0000313" key="2">
    <source>
        <dbReference type="Proteomes" id="UP001163603"/>
    </source>
</evidence>
<sequence>MDVLMKMTSSRGMVKEEKSVESFSHDEGCSQEPPKVELGGQIKEDNGLRLSSSKDEDLANSKEEDEIESAKAEMGEVREENERLRTMLERVAKDYKSLQLRFFDILQQEEPSRKPVTEHNPSPSNDETIMEPELVSLCLGRSSSGAASETKKEEKTSKSTREEEELKASLSLALDSKFQPSLELLTSTSHFSPENSSEEPKDHDEKEATAGETWPPSKMLKTMRNGDDEASQQNPVKRARVSVRARCDTPTMNDGCQWRKYGQKIAKGNPCPRAYYRCTVAPGCPVRKQVQRFVDDMSILITTYEGTHNHPLPVSATAMASTTSAAASMLLSGSSTSQPGLTSTSTATTTAALAPNGMNLSTLFDTSRTNQFYTSNHSSPLFPTITLDLTAPSSQFSHFNNRFSSTPRFPSTSLNFSSSSESSMLPTLWGNGYHAYNGNTLPYNNQTQSGNILNLGKPSQEQFNFQSFTDNKNQQVAAASQQALAETLTKAIASNPSFRSVIAAALSTMVGGNSNNGDQHSGGGESNIGQNLINQNGKGCASSYFNGLSSPNNSETPNLLQSSLQFPIFKSSSTPNPIHNNKDQSS</sequence>
<dbReference type="Proteomes" id="UP001163603">
    <property type="component" value="Chromosome 4"/>
</dbReference>
<reference evidence="2" key="1">
    <citation type="journal article" date="2023" name="G3 (Bethesda)">
        <title>Genome assembly and association tests identify interacting loci associated with vigor, precocity, and sex in interspecific pistachio rootstocks.</title>
        <authorList>
            <person name="Palmer W."/>
            <person name="Jacygrad E."/>
            <person name="Sagayaradj S."/>
            <person name="Cavanaugh K."/>
            <person name="Han R."/>
            <person name="Bertier L."/>
            <person name="Beede B."/>
            <person name="Kafkas S."/>
            <person name="Golino D."/>
            <person name="Preece J."/>
            <person name="Michelmore R."/>
        </authorList>
    </citation>
    <scope>NUCLEOTIDE SEQUENCE [LARGE SCALE GENOMIC DNA]</scope>
</reference>
<name>A0ACC0YYG7_9ROSI</name>
<keyword evidence="2" id="KW-1185">Reference proteome</keyword>
<comment type="caution">
    <text evidence="1">The sequence shown here is derived from an EMBL/GenBank/DDBJ whole genome shotgun (WGS) entry which is preliminary data.</text>
</comment>
<gene>
    <name evidence="1" type="ORF">Pint_19281</name>
</gene>
<organism evidence="1 2">
    <name type="scientific">Pistacia integerrima</name>
    <dbReference type="NCBI Taxonomy" id="434235"/>
    <lineage>
        <taxon>Eukaryota</taxon>
        <taxon>Viridiplantae</taxon>
        <taxon>Streptophyta</taxon>
        <taxon>Embryophyta</taxon>
        <taxon>Tracheophyta</taxon>
        <taxon>Spermatophyta</taxon>
        <taxon>Magnoliopsida</taxon>
        <taxon>eudicotyledons</taxon>
        <taxon>Gunneridae</taxon>
        <taxon>Pentapetalae</taxon>
        <taxon>rosids</taxon>
        <taxon>malvids</taxon>
        <taxon>Sapindales</taxon>
        <taxon>Anacardiaceae</taxon>
        <taxon>Pistacia</taxon>
    </lineage>
</organism>
<protein>
    <submittedName>
        <fullName evidence="1">Uncharacterized protein</fullName>
    </submittedName>
</protein>
<accession>A0ACC0YYG7</accession>
<proteinExistence type="predicted"/>
<evidence type="ECO:0000313" key="1">
    <source>
        <dbReference type="EMBL" id="KAJ0042784.1"/>
    </source>
</evidence>
<dbReference type="EMBL" id="CM047739">
    <property type="protein sequence ID" value="KAJ0042784.1"/>
    <property type="molecule type" value="Genomic_DNA"/>
</dbReference>